<dbReference type="Proteomes" id="UP000824151">
    <property type="component" value="Unassembled WGS sequence"/>
</dbReference>
<dbReference type="InterPro" id="IPR000847">
    <property type="entry name" value="LysR_HTH_N"/>
</dbReference>
<organism evidence="6 7">
    <name type="scientific">Candidatus Nesterenkonia stercoripullorum</name>
    <dbReference type="NCBI Taxonomy" id="2838701"/>
    <lineage>
        <taxon>Bacteria</taxon>
        <taxon>Bacillati</taxon>
        <taxon>Actinomycetota</taxon>
        <taxon>Actinomycetes</taxon>
        <taxon>Micrococcales</taxon>
        <taxon>Micrococcaceae</taxon>
        <taxon>Nesterenkonia</taxon>
    </lineage>
</organism>
<dbReference type="GO" id="GO:0006351">
    <property type="term" value="P:DNA-templated transcription"/>
    <property type="evidence" value="ECO:0007669"/>
    <property type="project" value="TreeGrafter"/>
</dbReference>
<comment type="caution">
    <text evidence="6">The sequence shown here is derived from an EMBL/GenBank/DDBJ whole genome shotgun (WGS) entry which is preliminary data.</text>
</comment>
<gene>
    <name evidence="6" type="ORF">H9871_12165</name>
</gene>
<keyword evidence="4" id="KW-0804">Transcription</keyword>
<dbReference type="SUPFAM" id="SSF46785">
    <property type="entry name" value="Winged helix' DNA-binding domain"/>
    <property type="match status" value="1"/>
</dbReference>
<dbReference type="InterPro" id="IPR058163">
    <property type="entry name" value="LysR-type_TF_proteobact-type"/>
</dbReference>
<dbReference type="PROSITE" id="PS50931">
    <property type="entry name" value="HTH_LYSR"/>
    <property type="match status" value="1"/>
</dbReference>
<dbReference type="Pfam" id="PF00126">
    <property type="entry name" value="HTH_1"/>
    <property type="match status" value="1"/>
</dbReference>
<sequence length="277" mass="29750">MTLLAVARLGRFTAAAESLGVNHSTVSRRLDALERVLGGRVLDRSAGGWEVTALGHQALSAAERIEEALTSLDDGSSGTAGLSGTVRLGCPDAFAVHIAAPALGRLQAAHPGLAVELISATQRARQHRTGLDLEIVVGRPEIHRATAAHVKDYALRLYATQEYLNRHGEPATIAELENHRLNYYVESVLTVDDLDRATESLPRMRRGVASTNVLAHVTTTLASTGIGLLPDFLASEDDRLIPVLEDAFAHPVAYWAVGREEALRNPAVQALYAALRH</sequence>
<dbReference type="Gene3D" id="3.40.190.290">
    <property type="match status" value="1"/>
</dbReference>
<dbReference type="InterPro" id="IPR036388">
    <property type="entry name" value="WH-like_DNA-bd_sf"/>
</dbReference>
<dbReference type="InterPro" id="IPR036390">
    <property type="entry name" value="WH_DNA-bd_sf"/>
</dbReference>
<comment type="similarity">
    <text evidence="1">Belongs to the LysR transcriptional regulatory family.</text>
</comment>
<reference evidence="6" key="2">
    <citation type="submission" date="2021-04" db="EMBL/GenBank/DDBJ databases">
        <authorList>
            <person name="Gilroy R."/>
        </authorList>
    </citation>
    <scope>NUCLEOTIDE SEQUENCE</scope>
    <source>
        <strain evidence="6">ChiHejej3B27-3195</strain>
    </source>
</reference>
<dbReference type="GO" id="GO:0043565">
    <property type="term" value="F:sequence-specific DNA binding"/>
    <property type="evidence" value="ECO:0007669"/>
    <property type="project" value="TreeGrafter"/>
</dbReference>
<dbReference type="Pfam" id="PF03466">
    <property type="entry name" value="LysR_substrate"/>
    <property type="match status" value="1"/>
</dbReference>
<evidence type="ECO:0000259" key="5">
    <source>
        <dbReference type="PROSITE" id="PS50931"/>
    </source>
</evidence>
<evidence type="ECO:0000256" key="1">
    <source>
        <dbReference type="ARBA" id="ARBA00009437"/>
    </source>
</evidence>
<feature type="domain" description="HTH lysR-type" evidence="5">
    <location>
        <begin position="1"/>
        <end position="52"/>
    </location>
</feature>
<dbReference type="AlphaFoldDB" id="A0A9D1UUW5"/>
<reference evidence="6" key="1">
    <citation type="journal article" date="2021" name="PeerJ">
        <title>Extensive microbial diversity within the chicken gut microbiome revealed by metagenomics and culture.</title>
        <authorList>
            <person name="Gilroy R."/>
            <person name="Ravi A."/>
            <person name="Getino M."/>
            <person name="Pursley I."/>
            <person name="Horton D.L."/>
            <person name="Alikhan N.F."/>
            <person name="Baker D."/>
            <person name="Gharbi K."/>
            <person name="Hall N."/>
            <person name="Watson M."/>
            <person name="Adriaenssens E.M."/>
            <person name="Foster-Nyarko E."/>
            <person name="Jarju S."/>
            <person name="Secka A."/>
            <person name="Antonio M."/>
            <person name="Oren A."/>
            <person name="Chaudhuri R.R."/>
            <person name="La Ragione R."/>
            <person name="Hildebrand F."/>
            <person name="Pallen M.J."/>
        </authorList>
    </citation>
    <scope>NUCLEOTIDE SEQUENCE</scope>
    <source>
        <strain evidence="6">ChiHejej3B27-3195</strain>
    </source>
</reference>
<dbReference type="Gene3D" id="1.10.10.10">
    <property type="entry name" value="Winged helix-like DNA-binding domain superfamily/Winged helix DNA-binding domain"/>
    <property type="match status" value="1"/>
</dbReference>
<evidence type="ECO:0000313" key="6">
    <source>
        <dbReference type="EMBL" id="HIX00883.1"/>
    </source>
</evidence>
<dbReference type="EMBL" id="DXGD01000451">
    <property type="protein sequence ID" value="HIX00883.1"/>
    <property type="molecule type" value="Genomic_DNA"/>
</dbReference>
<dbReference type="PANTHER" id="PTHR30537:SF3">
    <property type="entry name" value="TRANSCRIPTIONAL REGULATORY PROTEIN"/>
    <property type="match status" value="1"/>
</dbReference>
<dbReference type="SUPFAM" id="SSF53850">
    <property type="entry name" value="Periplasmic binding protein-like II"/>
    <property type="match status" value="1"/>
</dbReference>
<keyword evidence="2" id="KW-0805">Transcription regulation</keyword>
<evidence type="ECO:0000313" key="7">
    <source>
        <dbReference type="Proteomes" id="UP000824151"/>
    </source>
</evidence>
<name>A0A9D1UUW5_9MICC</name>
<proteinExistence type="inferred from homology"/>
<protein>
    <submittedName>
        <fullName evidence="6">LysR family transcriptional regulator</fullName>
    </submittedName>
</protein>
<dbReference type="PANTHER" id="PTHR30537">
    <property type="entry name" value="HTH-TYPE TRANSCRIPTIONAL REGULATOR"/>
    <property type="match status" value="1"/>
</dbReference>
<evidence type="ECO:0000256" key="4">
    <source>
        <dbReference type="ARBA" id="ARBA00023163"/>
    </source>
</evidence>
<dbReference type="GO" id="GO:0003700">
    <property type="term" value="F:DNA-binding transcription factor activity"/>
    <property type="evidence" value="ECO:0007669"/>
    <property type="project" value="InterPro"/>
</dbReference>
<evidence type="ECO:0000256" key="3">
    <source>
        <dbReference type="ARBA" id="ARBA00023125"/>
    </source>
</evidence>
<accession>A0A9D1UUW5</accession>
<evidence type="ECO:0000256" key="2">
    <source>
        <dbReference type="ARBA" id="ARBA00023015"/>
    </source>
</evidence>
<keyword evidence="3" id="KW-0238">DNA-binding</keyword>
<dbReference type="InterPro" id="IPR005119">
    <property type="entry name" value="LysR_subst-bd"/>
</dbReference>